<dbReference type="Gene3D" id="3.30.300.20">
    <property type="match status" value="1"/>
</dbReference>
<name>A0A0B6AQ98_PRIM2</name>
<dbReference type="PANTHER" id="PTHR34352">
    <property type="entry name" value="PROTEIN YHFA"/>
    <property type="match status" value="1"/>
</dbReference>
<dbReference type="KEGG" id="bmeg:BG04_2671"/>
<dbReference type="InterPro" id="IPR003718">
    <property type="entry name" value="OsmC/Ohr_fam"/>
</dbReference>
<dbReference type="SUPFAM" id="SSF82784">
    <property type="entry name" value="OsmC-like"/>
    <property type="match status" value="1"/>
</dbReference>
<dbReference type="PANTHER" id="PTHR34352:SF1">
    <property type="entry name" value="PROTEIN YHFA"/>
    <property type="match status" value="1"/>
</dbReference>
<dbReference type="Pfam" id="PF02566">
    <property type="entry name" value="OsmC"/>
    <property type="match status" value="1"/>
</dbReference>
<gene>
    <name evidence="1" type="ORF">BG04_2671</name>
</gene>
<sequence>MEFNMKKEAGFTTNLPYGELHIAGDEEYGFRPYQLMVSSIAVCSGGVLRKILEKKRIAFSDLRIQAGVTRNDEKAGRIEKIHLHYIITGEELPLDKIEKSIELARKNCSMLQSVIDSIEVTDTFEIK</sequence>
<evidence type="ECO:0000313" key="1">
    <source>
        <dbReference type="EMBL" id="AJI21999.1"/>
    </source>
</evidence>
<dbReference type="Proteomes" id="UP000031829">
    <property type="component" value="Chromosome"/>
</dbReference>
<dbReference type="AlphaFoldDB" id="A0A0B6AQ98"/>
<dbReference type="GeneID" id="93640742"/>
<evidence type="ECO:0000313" key="2">
    <source>
        <dbReference type="Proteomes" id="UP000031829"/>
    </source>
</evidence>
<proteinExistence type="predicted"/>
<dbReference type="HOGENOM" id="CLU_114057_2_0_9"/>
<reference evidence="1 2" key="1">
    <citation type="journal article" date="2015" name="Genome Announc.">
        <title>Complete genome sequences for 35 biothreat assay-relevant bacillus species.</title>
        <authorList>
            <person name="Johnson S.L."/>
            <person name="Daligault H.E."/>
            <person name="Davenport K.W."/>
            <person name="Jaissle J."/>
            <person name="Frey K.G."/>
            <person name="Ladner J.T."/>
            <person name="Broomall S.M."/>
            <person name="Bishop-Lilly K.A."/>
            <person name="Bruce D.C."/>
            <person name="Gibbons H.S."/>
            <person name="Coyne S.R."/>
            <person name="Lo C.C."/>
            <person name="Meincke L."/>
            <person name="Munk A.C."/>
            <person name="Koroleva G.I."/>
            <person name="Rosenzweig C.N."/>
            <person name="Palacios G.F."/>
            <person name="Redden C.L."/>
            <person name="Minogue T.D."/>
            <person name="Chain P.S."/>
        </authorList>
    </citation>
    <scope>NUCLEOTIDE SEQUENCE [LARGE SCALE GENOMIC DNA]</scope>
    <source>
        <strain evidence="2">ATCC 14581 / DSM 32 / JCM 2506 / NBRC 15308 / NCIMB 9376 / NCTC 10342 / NRRL B-14308 / VKM B-512</strain>
    </source>
</reference>
<dbReference type="InterPro" id="IPR015946">
    <property type="entry name" value="KH_dom-like_a/b"/>
</dbReference>
<dbReference type="InterPro" id="IPR036102">
    <property type="entry name" value="OsmC/Ohrsf"/>
</dbReference>
<protein>
    <submittedName>
        <fullName evidence="1">OsmC-like family protein</fullName>
    </submittedName>
</protein>
<dbReference type="RefSeq" id="WP_034654787.1">
    <property type="nucleotide sequence ID" value="NZ_BCVB01000013.1"/>
</dbReference>
<organism evidence="1 2">
    <name type="scientific">Priestia megaterium (strain ATCC 14581 / DSM 32 / CCUG 1817 / JCM 2506 / NBRC 15308 / NCIMB 9376 / NCTC 10342 / NRRL B-14308 / VKM B-512 / Ford 19)</name>
    <name type="common">Bacillus megaterium</name>
    <dbReference type="NCBI Taxonomy" id="1348623"/>
    <lineage>
        <taxon>Bacteria</taxon>
        <taxon>Bacillati</taxon>
        <taxon>Bacillota</taxon>
        <taxon>Bacilli</taxon>
        <taxon>Bacillales</taxon>
        <taxon>Bacillaceae</taxon>
        <taxon>Priestia</taxon>
    </lineage>
</organism>
<dbReference type="EMBL" id="CP009920">
    <property type="protein sequence ID" value="AJI21999.1"/>
    <property type="molecule type" value="Genomic_DNA"/>
</dbReference>
<accession>A0A0B6AQ98</accession>